<dbReference type="InterPro" id="IPR050131">
    <property type="entry name" value="Peptidase_S8_subtilisin-like"/>
</dbReference>
<comment type="caution">
    <text evidence="8">The sequence shown here is derived from an EMBL/GenBank/DDBJ whole genome shotgun (WGS) entry which is preliminary data.</text>
</comment>
<feature type="region of interest" description="Disordered" evidence="6">
    <location>
        <begin position="1"/>
        <end position="30"/>
    </location>
</feature>
<organism evidence="8 9">
    <name type="scientific">Arthrobotrys musiformis</name>
    <dbReference type="NCBI Taxonomy" id="47236"/>
    <lineage>
        <taxon>Eukaryota</taxon>
        <taxon>Fungi</taxon>
        <taxon>Dikarya</taxon>
        <taxon>Ascomycota</taxon>
        <taxon>Pezizomycotina</taxon>
        <taxon>Orbiliomycetes</taxon>
        <taxon>Orbiliales</taxon>
        <taxon>Orbiliaceae</taxon>
        <taxon>Arthrobotrys</taxon>
    </lineage>
</organism>
<dbReference type="GO" id="GO:0006508">
    <property type="term" value="P:proteolysis"/>
    <property type="evidence" value="ECO:0007669"/>
    <property type="project" value="UniProtKB-KW"/>
</dbReference>
<feature type="domain" description="Peptidase S8/S53" evidence="7">
    <location>
        <begin position="110"/>
        <end position="396"/>
    </location>
</feature>
<dbReference type="InterPro" id="IPR036852">
    <property type="entry name" value="Peptidase_S8/S53_dom_sf"/>
</dbReference>
<protein>
    <recommendedName>
        <fullName evidence="7">Peptidase S8/S53 domain-containing protein</fullName>
    </recommendedName>
</protein>
<evidence type="ECO:0000259" key="7">
    <source>
        <dbReference type="Pfam" id="PF00082"/>
    </source>
</evidence>
<dbReference type="GO" id="GO:0004252">
    <property type="term" value="F:serine-type endopeptidase activity"/>
    <property type="evidence" value="ECO:0007669"/>
    <property type="project" value="InterPro"/>
</dbReference>
<dbReference type="Pfam" id="PF00082">
    <property type="entry name" value="Peptidase_S8"/>
    <property type="match status" value="1"/>
</dbReference>
<evidence type="ECO:0000256" key="6">
    <source>
        <dbReference type="SAM" id="MobiDB-lite"/>
    </source>
</evidence>
<keyword evidence="2 5" id="KW-0645">Protease</keyword>
<dbReference type="InterPro" id="IPR015500">
    <property type="entry name" value="Peptidase_S8_subtilisin-rel"/>
</dbReference>
<dbReference type="InterPro" id="IPR000209">
    <property type="entry name" value="Peptidase_S8/S53_dom"/>
</dbReference>
<accession>A0AAV9WKH8</accession>
<feature type="compositionally biased region" description="Basic and acidic residues" evidence="6">
    <location>
        <begin position="467"/>
        <end position="480"/>
    </location>
</feature>
<evidence type="ECO:0000313" key="8">
    <source>
        <dbReference type="EMBL" id="KAK6509312.1"/>
    </source>
</evidence>
<dbReference type="CDD" id="cd00306">
    <property type="entry name" value="Peptidases_S8_S53"/>
    <property type="match status" value="1"/>
</dbReference>
<gene>
    <name evidence="8" type="ORF">TWF481_004068</name>
</gene>
<dbReference type="PROSITE" id="PS00136">
    <property type="entry name" value="SUBTILASE_ASP"/>
    <property type="match status" value="1"/>
</dbReference>
<dbReference type="PANTHER" id="PTHR43806">
    <property type="entry name" value="PEPTIDASE S8"/>
    <property type="match status" value="1"/>
</dbReference>
<proteinExistence type="inferred from homology"/>
<evidence type="ECO:0000256" key="5">
    <source>
        <dbReference type="RuleBase" id="RU003355"/>
    </source>
</evidence>
<evidence type="ECO:0000256" key="4">
    <source>
        <dbReference type="ARBA" id="ARBA00022825"/>
    </source>
</evidence>
<dbReference type="PRINTS" id="PR00723">
    <property type="entry name" value="SUBTILISIN"/>
</dbReference>
<dbReference type="Proteomes" id="UP001370758">
    <property type="component" value="Unassembled WGS sequence"/>
</dbReference>
<dbReference type="Gene3D" id="3.40.50.200">
    <property type="entry name" value="Peptidase S8/S53 domain"/>
    <property type="match status" value="1"/>
</dbReference>
<dbReference type="PROSITE" id="PS00138">
    <property type="entry name" value="SUBTILASE_SER"/>
    <property type="match status" value="1"/>
</dbReference>
<reference evidence="8 9" key="1">
    <citation type="submission" date="2023-08" db="EMBL/GenBank/DDBJ databases">
        <authorList>
            <person name="Palmer J.M."/>
        </authorList>
    </citation>
    <scope>NUCLEOTIDE SEQUENCE [LARGE SCALE GENOMIC DNA]</scope>
    <source>
        <strain evidence="8 9">TWF481</strain>
    </source>
</reference>
<name>A0AAV9WKH8_9PEZI</name>
<keyword evidence="4 5" id="KW-0720">Serine protease</keyword>
<dbReference type="AlphaFoldDB" id="A0AAV9WKH8"/>
<keyword evidence="3 5" id="KW-0378">Hydrolase</keyword>
<comment type="similarity">
    <text evidence="1 5">Belongs to the peptidase S8 family.</text>
</comment>
<dbReference type="EMBL" id="JAVHJL010000002">
    <property type="protein sequence ID" value="KAK6509312.1"/>
    <property type="molecule type" value="Genomic_DNA"/>
</dbReference>
<dbReference type="PANTHER" id="PTHR43806:SF11">
    <property type="entry name" value="CEREVISIN-RELATED"/>
    <property type="match status" value="1"/>
</dbReference>
<dbReference type="InterPro" id="IPR023827">
    <property type="entry name" value="Peptidase_S8_Asp-AS"/>
</dbReference>
<evidence type="ECO:0000256" key="1">
    <source>
        <dbReference type="ARBA" id="ARBA00011073"/>
    </source>
</evidence>
<sequence>MSSFVSHWAGPKPPGEGGAGPPRELFPPIGSSRLTEKRHALKAPNLSGGYALLESRAIGFSEDTGATNDGSGRKLFRFATSLSEMSIISQPPGVWPEEIGPTRFQWGNAGKGVKVYVIDSGCDPSHKYKAFDFQRRKLLARDSTSWIYSGPLPSDEKSDDDIPNFVGKIPKELAGGHLPAYHGTMTAGRIVGFGYGLAPFADLVVVKLQSGRNYGIGEWGLLDPLLKIYDDIQRFIKKDKRKIKGFVISASISITPSPGLETKLPSWYRTIARIYRELLREFENIEPKVYYATSAGNNKPGTPINNFPASIIIKERGRAKGAFKQCVIVGGVRYDGTTIFQDGPNVDLYAPADRLPMPIPLMDPKRPKLSRSITMFGSGTSFSTPLVAGLLAELISSGHREPVTLMKKWAYPRTKGGHDVIWNGVKKSYWDSAAYVDSLGVIYPPKRPNKKHARPPDDGPGDDERSEEGNHSGELKYSTHEDGIDNITDHLTHARPAISQHTAATNNQPPLQYKLPSPDISDNIRTLHRWITNRKNLKAENSGPKLSNVTKNPLSGRPSVKNGLFPLQTRAFAIPVLSFRRSAFRLRWSPISVLFSSSDDHRHLQ</sequence>
<evidence type="ECO:0000313" key="9">
    <source>
        <dbReference type="Proteomes" id="UP001370758"/>
    </source>
</evidence>
<feature type="region of interest" description="Disordered" evidence="6">
    <location>
        <begin position="444"/>
        <end position="480"/>
    </location>
</feature>
<dbReference type="InterPro" id="IPR023828">
    <property type="entry name" value="Peptidase_S8_Ser-AS"/>
</dbReference>
<dbReference type="SUPFAM" id="SSF52743">
    <property type="entry name" value="Subtilisin-like"/>
    <property type="match status" value="1"/>
</dbReference>
<evidence type="ECO:0000256" key="2">
    <source>
        <dbReference type="ARBA" id="ARBA00022670"/>
    </source>
</evidence>
<evidence type="ECO:0000256" key="3">
    <source>
        <dbReference type="ARBA" id="ARBA00022801"/>
    </source>
</evidence>
<keyword evidence="9" id="KW-1185">Reference proteome</keyword>